<comment type="function">
    <text evidence="3">Required for maturation of urease via the functional incorporation of the urease nickel metallocenter.</text>
</comment>
<accession>A0A4R3K3T6</accession>
<sequence length="268" mass="30544">MLKQENNNAYGKTSDLILRFCYRRKTTVLDDVYFTAPFKIMKPFTSATSARFMILSASAGIMAGDQQKINICLEKGADVELTSQSYEKIHKMLADAEGTRNIEITMANDTRLFYMPQPTIPFAQSAFVDSTVIHLANNTAKLFFSEILSSGRTAHHERFLYRKYISSIKIYEDENLCYFENTRYLPMQQKLVSFGFYEGYTHLATLLIFNFANSKKLLEKIRQLITEATEIDGGASLINDDKLCIKTFANSSEVLVNFTNTIKKVLNT</sequence>
<name>A0A4R3K3T6_9FIRM</name>
<gene>
    <name evidence="3" type="primary">ureD</name>
    <name evidence="4" type="ORF">EDC37_11621</name>
</gene>
<proteinExistence type="inferred from homology"/>
<dbReference type="GO" id="GO:0016151">
    <property type="term" value="F:nickel cation binding"/>
    <property type="evidence" value="ECO:0007669"/>
    <property type="project" value="UniProtKB-UniRule"/>
</dbReference>
<evidence type="ECO:0000256" key="1">
    <source>
        <dbReference type="ARBA" id="ARBA00007177"/>
    </source>
</evidence>
<dbReference type="PANTHER" id="PTHR33643">
    <property type="entry name" value="UREASE ACCESSORY PROTEIN D"/>
    <property type="match status" value="1"/>
</dbReference>
<dbReference type="AlphaFoldDB" id="A0A4R3K3T6"/>
<dbReference type="Proteomes" id="UP000295188">
    <property type="component" value="Unassembled WGS sequence"/>
</dbReference>
<keyword evidence="5" id="KW-1185">Reference proteome</keyword>
<comment type="similarity">
    <text evidence="1 3">Belongs to the UreD family.</text>
</comment>
<keyword evidence="2 3" id="KW-0143">Chaperone</keyword>
<comment type="subunit">
    <text evidence="3">UreD, UreF and UreG form a complex that acts as a GTP-hydrolysis-dependent molecular chaperone, activating the urease apoprotein by helping to assemble the nickel containing metallocenter of UreC. The UreE protein probably delivers the nickel.</text>
</comment>
<dbReference type="EMBL" id="SMAA01000016">
    <property type="protein sequence ID" value="TCS77356.1"/>
    <property type="molecule type" value="Genomic_DNA"/>
</dbReference>
<dbReference type="PANTHER" id="PTHR33643:SF1">
    <property type="entry name" value="UREASE ACCESSORY PROTEIN D"/>
    <property type="match status" value="1"/>
</dbReference>
<protein>
    <recommendedName>
        <fullName evidence="3">Urease accessory protein UreD</fullName>
    </recommendedName>
</protein>
<dbReference type="Pfam" id="PF01774">
    <property type="entry name" value="UreD"/>
    <property type="match status" value="1"/>
</dbReference>
<dbReference type="InterPro" id="IPR002669">
    <property type="entry name" value="UreD"/>
</dbReference>
<comment type="subcellular location">
    <subcellularLocation>
        <location evidence="3">Cytoplasm</location>
    </subcellularLocation>
</comment>
<dbReference type="GO" id="GO:0005737">
    <property type="term" value="C:cytoplasm"/>
    <property type="evidence" value="ECO:0007669"/>
    <property type="project" value="UniProtKB-SubCell"/>
</dbReference>
<dbReference type="HAMAP" id="MF_01384">
    <property type="entry name" value="UreD"/>
    <property type="match status" value="1"/>
</dbReference>
<keyword evidence="3" id="KW-0996">Nickel insertion</keyword>
<evidence type="ECO:0000256" key="2">
    <source>
        <dbReference type="ARBA" id="ARBA00023186"/>
    </source>
</evidence>
<evidence type="ECO:0000313" key="4">
    <source>
        <dbReference type="EMBL" id="TCS77356.1"/>
    </source>
</evidence>
<organism evidence="4 5">
    <name type="scientific">Pectinatus cerevisiiphilus</name>
    <dbReference type="NCBI Taxonomy" id="86956"/>
    <lineage>
        <taxon>Bacteria</taxon>
        <taxon>Bacillati</taxon>
        <taxon>Bacillota</taxon>
        <taxon>Negativicutes</taxon>
        <taxon>Selenomonadales</taxon>
        <taxon>Selenomonadaceae</taxon>
        <taxon>Pectinatus</taxon>
    </lineage>
</organism>
<keyword evidence="3" id="KW-0963">Cytoplasm</keyword>
<evidence type="ECO:0000313" key="5">
    <source>
        <dbReference type="Proteomes" id="UP000295188"/>
    </source>
</evidence>
<evidence type="ECO:0000256" key="3">
    <source>
        <dbReference type="HAMAP-Rule" id="MF_01384"/>
    </source>
</evidence>
<dbReference type="RefSeq" id="WP_132550903.1">
    <property type="nucleotide sequence ID" value="NZ_SMAA01000016.1"/>
</dbReference>
<dbReference type="OrthoDB" id="5328682at2"/>
<reference evidence="4 5" key="1">
    <citation type="submission" date="2019-03" db="EMBL/GenBank/DDBJ databases">
        <title>Genomic Encyclopedia of Type Strains, Phase IV (KMG-IV): sequencing the most valuable type-strain genomes for metagenomic binning, comparative biology and taxonomic classification.</title>
        <authorList>
            <person name="Goeker M."/>
        </authorList>
    </citation>
    <scope>NUCLEOTIDE SEQUENCE [LARGE SCALE GENOMIC DNA]</scope>
    <source>
        <strain evidence="4 5">DSM 20467</strain>
    </source>
</reference>
<comment type="caution">
    <text evidence="4">The sequence shown here is derived from an EMBL/GenBank/DDBJ whole genome shotgun (WGS) entry which is preliminary data.</text>
</comment>